<dbReference type="PANTHER" id="PTHR33280">
    <property type="entry name" value="50S RIBOSOMAL PROTEIN L31, CHLOROPLASTIC"/>
    <property type="match status" value="1"/>
</dbReference>
<dbReference type="PANTHER" id="PTHR33280:SF1">
    <property type="entry name" value="LARGE RIBOSOMAL SUBUNIT PROTEIN BL31C"/>
    <property type="match status" value="1"/>
</dbReference>
<evidence type="ECO:0000256" key="5">
    <source>
        <dbReference type="ARBA" id="ARBA00023274"/>
    </source>
</evidence>
<reference evidence="9 10" key="1">
    <citation type="journal article" date="2015" name="Nature">
        <title>rRNA introns, odd ribosomes, and small enigmatic genomes across a large radiation of phyla.</title>
        <authorList>
            <person name="Brown C.T."/>
            <person name="Hug L.A."/>
            <person name="Thomas B.C."/>
            <person name="Sharon I."/>
            <person name="Castelle C.J."/>
            <person name="Singh A."/>
            <person name="Wilkins M.J."/>
            <person name="Williams K.H."/>
            <person name="Banfield J.F."/>
        </authorList>
    </citation>
    <scope>NUCLEOTIDE SEQUENCE [LARGE SCALE GENOMIC DNA]</scope>
</reference>
<evidence type="ECO:0000256" key="7">
    <source>
        <dbReference type="HAMAP-Rule" id="MF_00501"/>
    </source>
</evidence>
<keyword evidence="3 7" id="KW-0694">RNA-binding</keyword>
<dbReference type="NCBIfam" id="NF000612">
    <property type="entry name" value="PRK00019.1"/>
    <property type="match status" value="1"/>
</dbReference>
<dbReference type="GO" id="GO:0005840">
    <property type="term" value="C:ribosome"/>
    <property type="evidence" value="ECO:0007669"/>
    <property type="project" value="UniProtKB-KW"/>
</dbReference>
<dbReference type="GO" id="GO:0006412">
    <property type="term" value="P:translation"/>
    <property type="evidence" value="ECO:0007669"/>
    <property type="project" value="UniProtKB-UniRule"/>
</dbReference>
<keyword evidence="2 7" id="KW-0699">rRNA-binding</keyword>
<evidence type="ECO:0000256" key="2">
    <source>
        <dbReference type="ARBA" id="ARBA00022730"/>
    </source>
</evidence>
<feature type="binding site" evidence="7">
    <location>
        <position position="40"/>
    </location>
    <ligand>
        <name>Zn(2+)</name>
        <dbReference type="ChEBI" id="CHEBI:29105"/>
    </ligand>
</feature>
<dbReference type="PATRIC" id="fig|1618662.3.peg.162"/>
<dbReference type="GO" id="GO:0003735">
    <property type="term" value="F:structural constituent of ribosome"/>
    <property type="evidence" value="ECO:0007669"/>
    <property type="project" value="InterPro"/>
</dbReference>
<dbReference type="InterPro" id="IPR042105">
    <property type="entry name" value="Ribosomal_bL31_sf"/>
</dbReference>
<keyword evidence="7" id="KW-0479">Metal-binding</keyword>
<comment type="similarity">
    <text evidence="1 7">Belongs to the bacterial ribosomal protein bL31 family. Type A subfamily.</text>
</comment>
<feature type="binding site" evidence="7">
    <location>
        <position position="19"/>
    </location>
    <ligand>
        <name>Zn(2+)</name>
        <dbReference type="ChEBI" id="CHEBI:29105"/>
    </ligand>
</feature>
<protein>
    <recommendedName>
        <fullName evidence="6 7">Large ribosomal subunit protein bL31</fullName>
    </recommendedName>
</protein>
<evidence type="ECO:0000256" key="6">
    <source>
        <dbReference type="ARBA" id="ARBA00035687"/>
    </source>
</evidence>
<name>A0A0G1L8C7_9BACT</name>
<dbReference type="SUPFAM" id="SSF143800">
    <property type="entry name" value="L28p-like"/>
    <property type="match status" value="1"/>
</dbReference>
<dbReference type="NCBIfam" id="NF001809">
    <property type="entry name" value="PRK00528.1"/>
    <property type="match status" value="1"/>
</dbReference>
<evidence type="ECO:0000313" key="10">
    <source>
        <dbReference type="Proteomes" id="UP000033966"/>
    </source>
</evidence>
<dbReference type="NCBIfam" id="TIGR00105">
    <property type="entry name" value="L31"/>
    <property type="match status" value="1"/>
</dbReference>
<dbReference type="AlphaFoldDB" id="A0A0G1L8C7"/>
<keyword evidence="5 7" id="KW-0687">Ribonucleoprotein</keyword>
<feature type="binding site" evidence="7">
    <location>
        <position position="17"/>
    </location>
    <ligand>
        <name>Zn(2+)</name>
        <dbReference type="ChEBI" id="CHEBI:29105"/>
    </ligand>
</feature>
<dbReference type="EMBL" id="LCKF01000005">
    <property type="protein sequence ID" value="KKT92175.1"/>
    <property type="molecule type" value="Genomic_DNA"/>
</dbReference>
<dbReference type="Proteomes" id="UP000033966">
    <property type="component" value="Unassembled WGS sequence"/>
</dbReference>
<dbReference type="InterPro" id="IPR002150">
    <property type="entry name" value="Ribosomal_bL31"/>
</dbReference>
<proteinExistence type="inferred from homology"/>
<feature type="compositionally biased region" description="Basic residues" evidence="8">
    <location>
        <begin position="62"/>
        <end position="77"/>
    </location>
</feature>
<comment type="function">
    <text evidence="7">Binds the 23S rRNA.</text>
</comment>
<feature type="region of interest" description="Disordered" evidence="8">
    <location>
        <begin position="58"/>
        <end position="89"/>
    </location>
</feature>
<comment type="caution">
    <text evidence="9">The sequence shown here is derived from an EMBL/GenBank/DDBJ whole genome shotgun (WGS) entry which is preliminary data.</text>
</comment>
<dbReference type="InterPro" id="IPR027491">
    <property type="entry name" value="Ribosomal_bL31_A"/>
</dbReference>
<dbReference type="GO" id="GO:1990904">
    <property type="term" value="C:ribonucleoprotein complex"/>
    <property type="evidence" value="ECO:0007669"/>
    <property type="project" value="UniProtKB-KW"/>
</dbReference>
<keyword evidence="7" id="KW-0862">Zinc</keyword>
<evidence type="ECO:0000256" key="8">
    <source>
        <dbReference type="SAM" id="MobiDB-lite"/>
    </source>
</evidence>
<keyword evidence="4 7" id="KW-0689">Ribosomal protein</keyword>
<dbReference type="Pfam" id="PF01197">
    <property type="entry name" value="Ribosomal_L31"/>
    <property type="match status" value="1"/>
</dbReference>
<dbReference type="GO" id="GO:0019843">
    <property type="term" value="F:rRNA binding"/>
    <property type="evidence" value="ECO:0007669"/>
    <property type="project" value="UniProtKB-KW"/>
</dbReference>
<dbReference type="GO" id="GO:0046872">
    <property type="term" value="F:metal ion binding"/>
    <property type="evidence" value="ECO:0007669"/>
    <property type="project" value="UniProtKB-KW"/>
</dbReference>
<accession>A0A0G1L8C7</accession>
<evidence type="ECO:0000256" key="1">
    <source>
        <dbReference type="ARBA" id="ARBA00009296"/>
    </source>
</evidence>
<sequence>MKKDTHPKYYEKAKITCACGVTFTTGATQEEIKVEICSKCHPFFTGSQQLIDTAGRAERFKERRAKAQATPKKKVHVKKEPVKTTGKKK</sequence>
<organism evidence="9 10">
    <name type="scientific">Candidatus Jorgensenbacteria bacterium GW2011_GWA2_45_13</name>
    <dbReference type="NCBI Taxonomy" id="1618662"/>
    <lineage>
        <taxon>Bacteria</taxon>
        <taxon>Candidatus Joergenseniibacteriota</taxon>
    </lineage>
</organism>
<dbReference type="InterPro" id="IPR034704">
    <property type="entry name" value="Ribosomal_bL28/bL31-like_sf"/>
</dbReference>
<dbReference type="HAMAP" id="MF_00501">
    <property type="entry name" value="Ribosomal_bL31_1"/>
    <property type="match status" value="1"/>
</dbReference>
<gene>
    <name evidence="7" type="primary">rpmE</name>
    <name evidence="9" type="ORF">UW92_C0005G0022</name>
</gene>
<comment type="cofactor">
    <cofactor evidence="7">
        <name>Zn(2+)</name>
        <dbReference type="ChEBI" id="CHEBI:29105"/>
    </cofactor>
    <text evidence="7">Binds 1 zinc ion per subunit.</text>
</comment>
<feature type="binding site" evidence="7">
    <location>
        <position position="37"/>
    </location>
    <ligand>
        <name>Zn(2+)</name>
        <dbReference type="ChEBI" id="CHEBI:29105"/>
    </ligand>
</feature>
<dbReference type="Gene3D" id="4.10.830.30">
    <property type="entry name" value="Ribosomal protein L31"/>
    <property type="match status" value="1"/>
</dbReference>
<dbReference type="PROSITE" id="PS01143">
    <property type="entry name" value="RIBOSOMAL_L31"/>
    <property type="match status" value="1"/>
</dbReference>
<dbReference type="PRINTS" id="PR01249">
    <property type="entry name" value="RIBOSOMALL31"/>
</dbReference>
<evidence type="ECO:0000256" key="4">
    <source>
        <dbReference type="ARBA" id="ARBA00022980"/>
    </source>
</evidence>
<evidence type="ECO:0000313" key="9">
    <source>
        <dbReference type="EMBL" id="KKT92175.1"/>
    </source>
</evidence>
<evidence type="ECO:0000256" key="3">
    <source>
        <dbReference type="ARBA" id="ARBA00022884"/>
    </source>
</evidence>
<comment type="subunit">
    <text evidence="7">Part of the 50S ribosomal subunit.</text>
</comment>